<dbReference type="PANTHER" id="PTHR35176">
    <property type="entry name" value="HEME OXYGENASE HI_0854-RELATED"/>
    <property type="match status" value="1"/>
</dbReference>
<protein>
    <submittedName>
        <fullName evidence="3">Pyridoxamine 5'-phosphate oxidase family protein</fullName>
    </submittedName>
</protein>
<organism evidence="3">
    <name type="scientific">Streptomyces sp. NBC_00119</name>
    <dbReference type="NCBI Taxonomy" id="2975659"/>
    <lineage>
        <taxon>Bacteria</taxon>
        <taxon>Bacillati</taxon>
        <taxon>Actinomycetota</taxon>
        <taxon>Actinomycetes</taxon>
        <taxon>Kitasatosporales</taxon>
        <taxon>Streptomycetaceae</taxon>
        <taxon>Streptomyces</taxon>
    </lineage>
</organism>
<keyword evidence="1" id="KW-0560">Oxidoreductase</keyword>
<dbReference type="GO" id="GO:0005829">
    <property type="term" value="C:cytosol"/>
    <property type="evidence" value="ECO:0007669"/>
    <property type="project" value="TreeGrafter"/>
</dbReference>
<evidence type="ECO:0000313" key="3">
    <source>
        <dbReference type="EMBL" id="WTS10911.1"/>
    </source>
</evidence>
<reference evidence="3" key="1">
    <citation type="submission" date="2022-10" db="EMBL/GenBank/DDBJ databases">
        <title>The complete genomes of actinobacterial strains from the NBC collection.</title>
        <authorList>
            <person name="Joergensen T.S."/>
            <person name="Alvarez Arevalo M."/>
            <person name="Sterndorff E.B."/>
            <person name="Faurdal D."/>
            <person name="Vuksanovic O."/>
            <person name="Mourched A.-S."/>
            <person name="Charusanti P."/>
            <person name="Shaw S."/>
            <person name="Blin K."/>
            <person name="Weber T."/>
        </authorList>
    </citation>
    <scope>NUCLEOTIDE SEQUENCE</scope>
    <source>
        <strain evidence="3">NBC_00119</strain>
    </source>
</reference>
<dbReference type="AlphaFoldDB" id="A0AAU1U1R7"/>
<dbReference type="Gene3D" id="2.30.110.10">
    <property type="entry name" value="Electron Transport, Fmn-binding Protein, Chain A"/>
    <property type="match status" value="1"/>
</dbReference>
<feature type="domain" description="Pyridoxamine 5'-phosphate oxidase N-terminal" evidence="2">
    <location>
        <begin position="6"/>
        <end position="116"/>
    </location>
</feature>
<dbReference type="EMBL" id="CP108195">
    <property type="protein sequence ID" value="WTS10911.1"/>
    <property type="molecule type" value="Genomic_DNA"/>
</dbReference>
<dbReference type="GO" id="GO:0070967">
    <property type="term" value="F:coenzyme F420 binding"/>
    <property type="evidence" value="ECO:0007669"/>
    <property type="project" value="TreeGrafter"/>
</dbReference>
<proteinExistence type="predicted"/>
<dbReference type="InterPro" id="IPR011576">
    <property type="entry name" value="Pyridox_Oxase_N"/>
</dbReference>
<evidence type="ECO:0000256" key="1">
    <source>
        <dbReference type="ARBA" id="ARBA00023002"/>
    </source>
</evidence>
<dbReference type="InterPro" id="IPR012349">
    <property type="entry name" value="Split_barrel_FMN-bd"/>
</dbReference>
<gene>
    <name evidence="3" type="ORF">OHU69_07415</name>
</gene>
<accession>A0AAU1U1R7</accession>
<sequence length="142" mass="15604">MPLPLEEREAFLAEPHIGALAVARAEAGRAPLTVPIWYWYEPGGTFWIMTGRDSAKAKAIRAAGRISLMTERVEPTVRYVTVEGPVTSEVTSTVTELTDLAARYLPADKVDEYVKTATAKHGAQVTFHIRPEHWLSADLGSV</sequence>
<dbReference type="Pfam" id="PF01243">
    <property type="entry name" value="PNPOx_N"/>
    <property type="match status" value="1"/>
</dbReference>
<dbReference type="SUPFAM" id="SSF50475">
    <property type="entry name" value="FMN-binding split barrel"/>
    <property type="match status" value="1"/>
</dbReference>
<dbReference type="GO" id="GO:0016627">
    <property type="term" value="F:oxidoreductase activity, acting on the CH-CH group of donors"/>
    <property type="evidence" value="ECO:0007669"/>
    <property type="project" value="TreeGrafter"/>
</dbReference>
<name>A0AAU1U1R7_9ACTN</name>
<evidence type="ECO:0000259" key="2">
    <source>
        <dbReference type="Pfam" id="PF01243"/>
    </source>
</evidence>
<dbReference type="PANTHER" id="PTHR35176:SF6">
    <property type="entry name" value="HEME OXYGENASE HI_0854-RELATED"/>
    <property type="match status" value="1"/>
</dbReference>
<dbReference type="InterPro" id="IPR052019">
    <property type="entry name" value="F420H2_bilvrd_red/Heme_oxyg"/>
</dbReference>